<dbReference type="SUPFAM" id="SSF46774">
    <property type="entry name" value="ARID-like"/>
    <property type="match status" value="1"/>
</dbReference>
<feature type="domain" description="ARID" evidence="2">
    <location>
        <begin position="395"/>
        <end position="489"/>
    </location>
</feature>
<dbReference type="GO" id="GO:0071565">
    <property type="term" value="C:nBAF complex"/>
    <property type="evidence" value="ECO:0007669"/>
    <property type="project" value="TreeGrafter"/>
</dbReference>
<accession>A0A9Q0MP64</accession>
<dbReference type="GO" id="GO:0006357">
    <property type="term" value="P:regulation of transcription by RNA polymerase II"/>
    <property type="evidence" value="ECO:0007669"/>
    <property type="project" value="TreeGrafter"/>
</dbReference>
<reference evidence="3" key="1">
    <citation type="submission" date="2022-07" db="EMBL/GenBank/DDBJ databases">
        <authorList>
            <person name="Trinca V."/>
            <person name="Uliana J.V.C."/>
            <person name="Torres T.T."/>
            <person name="Ward R.J."/>
            <person name="Monesi N."/>
        </authorList>
    </citation>
    <scope>NUCLEOTIDE SEQUENCE</scope>
    <source>
        <strain evidence="3">HSMRA1968</strain>
        <tissue evidence="3">Whole embryos</tissue>
    </source>
</reference>
<feature type="compositionally biased region" description="Pro residues" evidence="1">
    <location>
        <begin position="244"/>
        <end position="253"/>
    </location>
</feature>
<feature type="non-terminal residue" evidence="3">
    <location>
        <position position="623"/>
    </location>
</feature>
<feature type="region of interest" description="Disordered" evidence="1">
    <location>
        <begin position="1"/>
        <end position="384"/>
    </location>
</feature>
<dbReference type="PROSITE" id="PS51011">
    <property type="entry name" value="ARID"/>
    <property type="match status" value="1"/>
</dbReference>
<name>A0A9Q0MP64_9DIPT</name>
<feature type="compositionally biased region" description="Basic and acidic residues" evidence="1">
    <location>
        <begin position="374"/>
        <end position="384"/>
    </location>
</feature>
<dbReference type="InterPro" id="IPR036431">
    <property type="entry name" value="ARID_dom_sf"/>
</dbReference>
<feature type="compositionally biased region" description="Low complexity" evidence="1">
    <location>
        <begin position="93"/>
        <end position="102"/>
    </location>
</feature>
<dbReference type="GO" id="GO:0003677">
    <property type="term" value="F:DNA binding"/>
    <property type="evidence" value="ECO:0007669"/>
    <property type="project" value="InterPro"/>
</dbReference>
<comment type="caution">
    <text evidence="3">The sequence shown here is derived from an EMBL/GenBank/DDBJ whole genome shotgun (WGS) entry which is preliminary data.</text>
</comment>
<evidence type="ECO:0000256" key="1">
    <source>
        <dbReference type="SAM" id="MobiDB-lite"/>
    </source>
</evidence>
<feature type="compositionally biased region" description="Polar residues" evidence="1">
    <location>
        <begin position="584"/>
        <end position="593"/>
    </location>
</feature>
<feature type="compositionally biased region" description="Polar residues" evidence="1">
    <location>
        <begin position="1"/>
        <end position="12"/>
    </location>
</feature>
<feature type="compositionally biased region" description="Pro residues" evidence="1">
    <location>
        <begin position="76"/>
        <end position="92"/>
    </location>
</feature>
<proteinExistence type="predicted"/>
<protein>
    <submittedName>
        <fullName evidence="3">Trithorax group protein osa</fullName>
    </submittedName>
</protein>
<feature type="compositionally biased region" description="Polar residues" evidence="1">
    <location>
        <begin position="163"/>
        <end position="172"/>
    </location>
</feature>
<dbReference type="EMBL" id="WJQU01000004">
    <property type="protein sequence ID" value="KAJ6635493.1"/>
    <property type="molecule type" value="Genomic_DNA"/>
</dbReference>
<dbReference type="PANTHER" id="PTHR12656:SF5">
    <property type="entry name" value="TRITHORAX GROUP PROTEIN OSA"/>
    <property type="match status" value="1"/>
</dbReference>
<feature type="compositionally biased region" description="Polar residues" evidence="1">
    <location>
        <begin position="301"/>
        <end position="312"/>
    </location>
</feature>
<dbReference type="GO" id="GO:0035060">
    <property type="term" value="C:brahma complex"/>
    <property type="evidence" value="ECO:0007669"/>
    <property type="project" value="InterPro"/>
</dbReference>
<dbReference type="GO" id="GO:0031491">
    <property type="term" value="F:nucleosome binding"/>
    <property type="evidence" value="ECO:0007669"/>
    <property type="project" value="TreeGrafter"/>
</dbReference>
<evidence type="ECO:0000313" key="3">
    <source>
        <dbReference type="EMBL" id="KAJ6635493.1"/>
    </source>
</evidence>
<keyword evidence="4" id="KW-1185">Reference proteome</keyword>
<dbReference type="OrthoDB" id="8709537at2759"/>
<dbReference type="Gene3D" id="1.10.150.60">
    <property type="entry name" value="ARID DNA-binding domain"/>
    <property type="match status" value="1"/>
</dbReference>
<dbReference type="Pfam" id="PF01388">
    <property type="entry name" value="ARID"/>
    <property type="match status" value="1"/>
</dbReference>
<organism evidence="3 4">
    <name type="scientific">Pseudolycoriella hygida</name>
    <dbReference type="NCBI Taxonomy" id="35572"/>
    <lineage>
        <taxon>Eukaryota</taxon>
        <taxon>Metazoa</taxon>
        <taxon>Ecdysozoa</taxon>
        <taxon>Arthropoda</taxon>
        <taxon>Hexapoda</taxon>
        <taxon>Insecta</taxon>
        <taxon>Pterygota</taxon>
        <taxon>Neoptera</taxon>
        <taxon>Endopterygota</taxon>
        <taxon>Diptera</taxon>
        <taxon>Nematocera</taxon>
        <taxon>Sciaroidea</taxon>
        <taxon>Sciaridae</taxon>
        <taxon>Pseudolycoriella</taxon>
    </lineage>
</organism>
<dbReference type="GO" id="GO:0006338">
    <property type="term" value="P:chromatin remodeling"/>
    <property type="evidence" value="ECO:0007669"/>
    <property type="project" value="InterPro"/>
</dbReference>
<feature type="region of interest" description="Disordered" evidence="1">
    <location>
        <begin position="504"/>
        <end position="623"/>
    </location>
</feature>
<dbReference type="SMART" id="SM01014">
    <property type="entry name" value="ARID"/>
    <property type="match status" value="1"/>
</dbReference>
<gene>
    <name evidence="3" type="primary">osa_3</name>
    <name evidence="3" type="ORF">Bhyg_14079</name>
</gene>
<dbReference type="Proteomes" id="UP001151699">
    <property type="component" value="Chromosome C"/>
</dbReference>
<feature type="compositionally biased region" description="Low complexity" evidence="1">
    <location>
        <begin position="223"/>
        <end position="243"/>
    </location>
</feature>
<dbReference type="InterPro" id="IPR021906">
    <property type="entry name" value="BAF250/Osa"/>
</dbReference>
<evidence type="ECO:0000259" key="2">
    <source>
        <dbReference type="PROSITE" id="PS51011"/>
    </source>
</evidence>
<dbReference type="CDD" id="cd16865">
    <property type="entry name" value="ARID_ARID1A-like"/>
    <property type="match status" value="1"/>
</dbReference>
<dbReference type="PANTHER" id="PTHR12656">
    <property type="entry name" value="BRG-1 ASSOCIATED FACTOR 250 BAF250"/>
    <property type="match status" value="1"/>
</dbReference>
<feature type="compositionally biased region" description="Polar residues" evidence="1">
    <location>
        <begin position="518"/>
        <end position="543"/>
    </location>
</feature>
<dbReference type="GO" id="GO:0005654">
    <property type="term" value="C:nucleoplasm"/>
    <property type="evidence" value="ECO:0007669"/>
    <property type="project" value="TreeGrafter"/>
</dbReference>
<dbReference type="InterPro" id="IPR001606">
    <property type="entry name" value="ARID_dom"/>
</dbReference>
<dbReference type="AlphaFoldDB" id="A0A9Q0MP64"/>
<dbReference type="SMART" id="SM00501">
    <property type="entry name" value="BRIGHT"/>
    <property type="match status" value="1"/>
</dbReference>
<evidence type="ECO:0000313" key="4">
    <source>
        <dbReference type="Proteomes" id="UP001151699"/>
    </source>
</evidence>
<dbReference type="GO" id="GO:0016514">
    <property type="term" value="C:SWI/SNF complex"/>
    <property type="evidence" value="ECO:0007669"/>
    <property type="project" value="InterPro"/>
</dbReference>
<sequence length="623" mass="65998">MPPRPSSNHSQTSNQAPINNSNQSNQPQSIDPAVTPPARPPNASTTPTPTGMAAQGSYQTPPPQPPHMHGYKMGPSPGPPGPGPQNMPPYPPQSQQQYAQGNYSPRPQYPTNYGPGPAVQPPPTNSMPIGPGQYPGRPMPNHVAPHSQFPPYQQNWGPPAPQTGMNHVQGKNTPPPPPGSSPRPLNHLKQHLLHKGGYGGNQSPTPPQGYGNGPGMHPPMGPPHHMGPSHGSGPMGPTTMGPPSTAPHNPPPQGSTNSHMDMPPDGPQDNGVSSSGSSSSSLHPVTSIVTTGPDGQPMDEASQQSTLSNASAASIEDPQCSTPKSRKTESYNQGHLGPPSASPGAHAQHEDFEMGSPAWQRTPASPVFNNHPPEPVHRTSKKSDSLCKLYDMDDKPERRGWLDNLLGFMEERRTPISACPTISKQPLDLYKLYMLVKERGGFVEVCKVTKSKTWKDIAGLLGIGASSSAAYTLRKHYTKNLFPFECHFDRGGVDPGPIIQQVEAGSKKKATKAASVPSPETNFKGSSNSQDSFPPPGSASSSMDGYGGYPTGYPPNSGPGYNEPQMQRPPSQNNSQSPHPGKTPPTSGDNVSVKNPFDDPVGPSSRLPYQQGGAPYPPVTRPQ</sequence>
<feature type="compositionally biased region" description="Low complexity" evidence="1">
    <location>
        <begin position="13"/>
        <end position="30"/>
    </location>
</feature>
<feature type="compositionally biased region" description="Low complexity" evidence="1">
    <location>
        <begin position="558"/>
        <end position="578"/>
    </location>
</feature>
<dbReference type="GO" id="GO:0045893">
    <property type="term" value="P:positive regulation of DNA-templated transcription"/>
    <property type="evidence" value="ECO:0007669"/>
    <property type="project" value="TreeGrafter"/>
</dbReference>